<reference evidence="2" key="1">
    <citation type="submission" date="2014-11" db="EMBL/GenBank/DDBJ databases">
        <authorList>
            <person name="Amaro Gonzalez C."/>
        </authorList>
    </citation>
    <scope>NUCLEOTIDE SEQUENCE</scope>
</reference>
<name>A0A0E9W861_ANGAN</name>
<evidence type="ECO:0000313" key="2">
    <source>
        <dbReference type="EMBL" id="JAH85735.1"/>
    </source>
</evidence>
<dbReference type="AlphaFoldDB" id="A0A0E9W861"/>
<reference evidence="2" key="2">
    <citation type="journal article" date="2015" name="Fish Shellfish Immunol.">
        <title>Early steps in the European eel (Anguilla anguilla)-Vibrio vulnificus interaction in the gills: Role of the RtxA13 toxin.</title>
        <authorList>
            <person name="Callol A."/>
            <person name="Pajuelo D."/>
            <person name="Ebbesson L."/>
            <person name="Teles M."/>
            <person name="MacKenzie S."/>
            <person name="Amaro C."/>
        </authorList>
    </citation>
    <scope>NUCLEOTIDE SEQUENCE</scope>
</reference>
<sequence length="42" mass="4780">MGENAENMENAENLRYRRNLQELHSPGKPAAAEPQALLKLQF</sequence>
<evidence type="ECO:0000256" key="1">
    <source>
        <dbReference type="SAM" id="MobiDB-lite"/>
    </source>
</evidence>
<organism evidence="2">
    <name type="scientific">Anguilla anguilla</name>
    <name type="common">European freshwater eel</name>
    <name type="synonym">Muraena anguilla</name>
    <dbReference type="NCBI Taxonomy" id="7936"/>
    <lineage>
        <taxon>Eukaryota</taxon>
        <taxon>Metazoa</taxon>
        <taxon>Chordata</taxon>
        <taxon>Craniata</taxon>
        <taxon>Vertebrata</taxon>
        <taxon>Euteleostomi</taxon>
        <taxon>Actinopterygii</taxon>
        <taxon>Neopterygii</taxon>
        <taxon>Teleostei</taxon>
        <taxon>Anguilliformes</taxon>
        <taxon>Anguillidae</taxon>
        <taxon>Anguilla</taxon>
    </lineage>
</organism>
<proteinExistence type="predicted"/>
<protein>
    <submittedName>
        <fullName evidence="2">Uncharacterized protein</fullName>
    </submittedName>
</protein>
<accession>A0A0E9W861</accession>
<dbReference type="EMBL" id="GBXM01022842">
    <property type="protein sequence ID" value="JAH85735.1"/>
    <property type="molecule type" value="Transcribed_RNA"/>
</dbReference>
<feature type="region of interest" description="Disordered" evidence="1">
    <location>
        <begin position="22"/>
        <end position="42"/>
    </location>
</feature>